<dbReference type="PANTHER" id="PTHR42815:SF2">
    <property type="entry name" value="FAD-BINDING, PUTATIVE (AFU_ORTHOLOGUE AFUA_6G07600)-RELATED"/>
    <property type="match status" value="1"/>
</dbReference>
<dbReference type="Proteomes" id="UP000468581">
    <property type="component" value="Unassembled WGS sequence"/>
</dbReference>
<dbReference type="InterPro" id="IPR011576">
    <property type="entry name" value="Pyridox_Oxase_N"/>
</dbReference>
<evidence type="ECO:0000313" key="3">
    <source>
        <dbReference type="Proteomes" id="UP000468581"/>
    </source>
</evidence>
<dbReference type="EMBL" id="JAABOO010000003">
    <property type="protein sequence ID" value="NER14867.1"/>
    <property type="molecule type" value="Genomic_DNA"/>
</dbReference>
<dbReference type="RefSeq" id="WP_163608144.1">
    <property type="nucleotide sequence ID" value="NZ_JAABOO010000003.1"/>
</dbReference>
<accession>A0A6P0UPE5</accession>
<protein>
    <submittedName>
        <fullName evidence="2">Pyridoxamine 5'-phosphate oxidase family protein</fullName>
    </submittedName>
</protein>
<dbReference type="Pfam" id="PF01243">
    <property type="entry name" value="PNPOx_N"/>
    <property type="match status" value="1"/>
</dbReference>
<dbReference type="PANTHER" id="PTHR42815">
    <property type="entry name" value="FAD-BINDING, PUTATIVE (AFU_ORTHOLOGUE AFUA_6G07600)-RELATED"/>
    <property type="match status" value="1"/>
</dbReference>
<gene>
    <name evidence="2" type="ORF">GWK08_15530</name>
</gene>
<organism evidence="2 3">
    <name type="scientific">Leptobacterium flavescens</name>
    <dbReference type="NCBI Taxonomy" id="472055"/>
    <lineage>
        <taxon>Bacteria</taxon>
        <taxon>Pseudomonadati</taxon>
        <taxon>Bacteroidota</taxon>
        <taxon>Flavobacteriia</taxon>
        <taxon>Flavobacteriales</taxon>
        <taxon>Flavobacteriaceae</taxon>
        <taxon>Leptobacterium</taxon>
    </lineage>
</organism>
<feature type="domain" description="Pyridoxamine 5'-phosphate oxidase N-terminal" evidence="1">
    <location>
        <begin position="43"/>
        <end position="145"/>
    </location>
</feature>
<evidence type="ECO:0000259" key="1">
    <source>
        <dbReference type="Pfam" id="PF01243"/>
    </source>
</evidence>
<comment type="caution">
    <text evidence="2">The sequence shown here is derived from an EMBL/GenBank/DDBJ whole genome shotgun (WGS) entry which is preliminary data.</text>
</comment>
<sequence>MIKNFTDIAFTESVKDIQRANGSRNNYLGMEGMEMNYLSHGEKEFIENRDMFYMSTVGENNWPYVQFRGGPKGFLKVLSPTQIGFADFRGNMQYISTGNMKATGKAALILMDYPNRRRLKIWAETEIIDAGNTELYQKLVLEEYNAKVDRFILLNVKAFDWNCPQHITPRFTLKEYTQMLENGNLVLDPEFIKRISDPK</sequence>
<dbReference type="InterPro" id="IPR012349">
    <property type="entry name" value="Split_barrel_FMN-bd"/>
</dbReference>
<keyword evidence="3" id="KW-1185">Reference proteome</keyword>
<dbReference type="SUPFAM" id="SSF50475">
    <property type="entry name" value="FMN-binding split barrel"/>
    <property type="match status" value="1"/>
</dbReference>
<name>A0A6P0UPE5_9FLAO</name>
<dbReference type="Gene3D" id="2.30.110.10">
    <property type="entry name" value="Electron Transport, Fmn-binding Protein, Chain A"/>
    <property type="match status" value="1"/>
</dbReference>
<reference evidence="2 3" key="1">
    <citation type="submission" date="2020-01" db="EMBL/GenBank/DDBJ databases">
        <title>Leptobacterium flavescens.</title>
        <authorList>
            <person name="Wang G."/>
        </authorList>
    </citation>
    <scope>NUCLEOTIDE SEQUENCE [LARGE SCALE GENOMIC DNA]</scope>
    <source>
        <strain evidence="2 3">KCTC 22160</strain>
    </source>
</reference>
<evidence type="ECO:0000313" key="2">
    <source>
        <dbReference type="EMBL" id="NER14867.1"/>
    </source>
</evidence>
<proteinExistence type="predicted"/>
<dbReference type="AlphaFoldDB" id="A0A6P0UPE5"/>